<evidence type="ECO:0000256" key="2">
    <source>
        <dbReference type="ARBA" id="ARBA00010113"/>
    </source>
</evidence>
<evidence type="ECO:0000313" key="18">
    <source>
        <dbReference type="EMBL" id="ORY81474.1"/>
    </source>
</evidence>
<dbReference type="Pfam" id="PF04446">
    <property type="entry name" value="Thg1"/>
    <property type="match status" value="1"/>
</dbReference>
<feature type="binding site" evidence="15">
    <location>
        <position position="30"/>
    </location>
    <ligand>
        <name>Mg(2+)</name>
        <dbReference type="ChEBI" id="CHEBI:18420"/>
        <label>1</label>
        <note>catalytic</note>
    </ligand>
</feature>
<evidence type="ECO:0000256" key="6">
    <source>
        <dbReference type="ARBA" id="ARBA00022694"/>
    </source>
</evidence>
<dbReference type="PIRSF" id="PIRSF028980">
    <property type="entry name" value="tRNAHis_guanylyltransferase"/>
    <property type="match status" value="1"/>
</dbReference>
<dbReference type="OMA" id="WKQHTEI"/>
<keyword evidence="7 18" id="KW-0548">Nucleotidyltransferase</keyword>
<comment type="cofactor">
    <cofactor evidence="15">
        <name>Mg(2+)</name>
        <dbReference type="ChEBI" id="CHEBI:18420"/>
    </cofactor>
    <text evidence="15">Binds 2 magnesium ions per subunit.</text>
</comment>
<dbReference type="AlphaFoldDB" id="A0A1Y2FDH3"/>
<evidence type="ECO:0000256" key="5">
    <source>
        <dbReference type="ARBA" id="ARBA00022679"/>
    </source>
</evidence>
<accession>A0A1Y2FDH3</accession>
<feature type="domain" description="tRNAHis guanylyltransferase catalytic" evidence="16">
    <location>
        <begin position="6"/>
        <end position="135"/>
    </location>
</feature>
<feature type="non-terminal residue" evidence="18">
    <location>
        <position position="260"/>
    </location>
</feature>
<keyword evidence="10 15" id="KW-0460">Magnesium</keyword>
<dbReference type="Pfam" id="PF14413">
    <property type="entry name" value="Thg1C"/>
    <property type="match status" value="1"/>
</dbReference>
<evidence type="ECO:0000313" key="19">
    <source>
        <dbReference type="Proteomes" id="UP000193685"/>
    </source>
</evidence>
<evidence type="ECO:0000256" key="8">
    <source>
        <dbReference type="ARBA" id="ARBA00022723"/>
    </source>
</evidence>
<feature type="binding site" evidence="15">
    <location>
        <position position="76"/>
    </location>
    <ligand>
        <name>Mg(2+)</name>
        <dbReference type="ChEBI" id="CHEBI:18420"/>
        <label>2</label>
        <note>catalytic</note>
    </ligand>
</feature>
<feature type="binding site" evidence="15">
    <location>
        <position position="29"/>
    </location>
    <ligand>
        <name>Mg(2+)</name>
        <dbReference type="ChEBI" id="CHEBI:18420"/>
        <label>2</label>
        <note>catalytic</note>
    </ligand>
</feature>
<feature type="binding site" evidence="15">
    <location>
        <position position="29"/>
    </location>
    <ligand>
        <name>Mg(2+)</name>
        <dbReference type="ChEBI" id="CHEBI:18420"/>
        <label>1</label>
        <note>catalytic</note>
    </ligand>
</feature>
<proteinExistence type="inferred from homology"/>
<dbReference type="Proteomes" id="UP000193685">
    <property type="component" value="Unassembled WGS sequence"/>
</dbReference>
<feature type="binding site" evidence="14">
    <location>
        <begin position="75"/>
        <end position="76"/>
    </location>
    <ligand>
        <name>GTP</name>
        <dbReference type="ChEBI" id="CHEBI:37565"/>
    </ligand>
</feature>
<evidence type="ECO:0000259" key="16">
    <source>
        <dbReference type="Pfam" id="PF04446"/>
    </source>
</evidence>
<evidence type="ECO:0000256" key="7">
    <source>
        <dbReference type="ARBA" id="ARBA00022695"/>
    </source>
</evidence>
<evidence type="ECO:0000256" key="12">
    <source>
        <dbReference type="ARBA" id="ARBA00032480"/>
    </source>
</evidence>
<dbReference type="GO" id="GO:0000287">
    <property type="term" value="F:magnesium ion binding"/>
    <property type="evidence" value="ECO:0007669"/>
    <property type="project" value="InterPro"/>
</dbReference>
<feature type="binding site" evidence="15">
    <location>
        <position position="76"/>
    </location>
    <ligand>
        <name>Mg(2+)</name>
        <dbReference type="ChEBI" id="CHEBI:18420"/>
        <label>1</label>
        <note>catalytic</note>
    </ligand>
</feature>
<evidence type="ECO:0000256" key="3">
    <source>
        <dbReference type="ARBA" id="ARBA00012511"/>
    </source>
</evidence>
<keyword evidence="11 14" id="KW-0342">GTP-binding</keyword>
<comment type="caution">
    <text evidence="18">The sequence shown here is derived from an EMBL/GenBank/DDBJ whole genome shotgun (WGS) entry which is preliminary data.</text>
</comment>
<keyword evidence="9 14" id="KW-0547">Nucleotide-binding</keyword>
<comment type="function">
    <text evidence="1">Adds a GMP to the 5'-end of tRNA(His) after transcription and RNase P cleavage.</text>
</comment>
<dbReference type="Gene3D" id="3.30.70.3000">
    <property type="match status" value="1"/>
</dbReference>
<dbReference type="InterPro" id="IPR007537">
    <property type="entry name" value="tRNAHis_GuaTrfase_Thg1"/>
</dbReference>
<keyword evidence="19" id="KW-1185">Reference proteome</keyword>
<comment type="catalytic activity">
    <reaction evidence="13">
        <text>a 5'-end ribonucleotide-tRNA(His) + GTP + ATP + H2O = a 5'-end phospho-guanosine-ribonucleotide-tRNA(His) + AMP + 2 diphosphate + H(+)</text>
        <dbReference type="Rhea" id="RHEA:54564"/>
        <dbReference type="Rhea" id="RHEA-COMP:14193"/>
        <dbReference type="Rhea" id="RHEA-COMP:14917"/>
        <dbReference type="ChEBI" id="CHEBI:15377"/>
        <dbReference type="ChEBI" id="CHEBI:15378"/>
        <dbReference type="ChEBI" id="CHEBI:30616"/>
        <dbReference type="ChEBI" id="CHEBI:33019"/>
        <dbReference type="ChEBI" id="CHEBI:37565"/>
        <dbReference type="ChEBI" id="CHEBI:138282"/>
        <dbReference type="ChEBI" id="CHEBI:141847"/>
        <dbReference type="ChEBI" id="CHEBI:456215"/>
        <dbReference type="EC" id="2.7.7.79"/>
    </reaction>
</comment>
<evidence type="ECO:0000256" key="10">
    <source>
        <dbReference type="ARBA" id="ARBA00022842"/>
    </source>
</evidence>
<evidence type="ECO:0000256" key="4">
    <source>
        <dbReference type="ARBA" id="ARBA00015443"/>
    </source>
</evidence>
<evidence type="ECO:0000256" key="9">
    <source>
        <dbReference type="ARBA" id="ARBA00022741"/>
    </source>
</evidence>
<dbReference type="RefSeq" id="XP_040724850.1">
    <property type="nucleotide sequence ID" value="XM_040867382.1"/>
</dbReference>
<dbReference type="GO" id="GO:0006400">
    <property type="term" value="P:tRNA modification"/>
    <property type="evidence" value="ECO:0007669"/>
    <property type="project" value="InterPro"/>
</dbReference>
<keyword evidence="5 18" id="KW-0808">Transferase</keyword>
<evidence type="ECO:0000256" key="1">
    <source>
        <dbReference type="ARBA" id="ARBA00002939"/>
    </source>
</evidence>
<dbReference type="OrthoDB" id="62560at2759"/>
<feature type="binding site" evidence="14">
    <location>
        <begin position="29"/>
        <end position="34"/>
    </location>
    <ligand>
        <name>GTP</name>
        <dbReference type="ChEBI" id="CHEBI:37565"/>
    </ligand>
</feature>
<gene>
    <name evidence="18" type="ORF">BCR37DRAFT_341016</name>
</gene>
<evidence type="ECO:0000256" key="11">
    <source>
        <dbReference type="ARBA" id="ARBA00023134"/>
    </source>
</evidence>
<sequence length="260" mass="30001">MANSRFEYVKTFERNDALLPNTYIIVRIDGHAFHKFSAAHGFTKPNDLGALALMNKAAAAVFDAFPEIQLAYGDSDEYSFLFPRSFNRYERRESKLISTCASVFTAAYIFRWSQHFPDTAMKYPPSFDARAVLYPTGQNVRDYFSWRQADCHINNLYNTTFWALIQNESKENKPKLTNTEAQARLMHTFAKDKNEILFKEYGINYNNEDAICRKGTVLFSDSNTHAMSNKALDKRRKAGLSECHVDIIQDDFWLAHPDIL</sequence>
<dbReference type="InterPro" id="IPR024956">
    <property type="entry name" value="tRNAHis_GuaTrfase_cat"/>
</dbReference>
<dbReference type="EC" id="2.7.7.79" evidence="3"/>
<evidence type="ECO:0000256" key="14">
    <source>
        <dbReference type="PIRSR" id="PIRSR028980-1"/>
    </source>
</evidence>
<dbReference type="GeneID" id="63783981"/>
<dbReference type="GO" id="GO:0008193">
    <property type="term" value="F:tRNA guanylyltransferase activity"/>
    <property type="evidence" value="ECO:0007669"/>
    <property type="project" value="UniProtKB-EC"/>
</dbReference>
<dbReference type="FunFam" id="3.30.70.3000:FF:000001">
    <property type="entry name" value="tRNA(His) guanylyltransferase"/>
    <property type="match status" value="1"/>
</dbReference>
<dbReference type="InterPro" id="IPR038469">
    <property type="entry name" value="tRNAHis_GuaTrfase_Thg1_sf"/>
</dbReference>
<keyword evidence="8 15" id="KW-0479">Metal-binding</keyword>
<protein>
    <recommendedName>
        <fullName evidence="4">tRNA(His) guanylyltransferase</fullName>
        <ecNumber evidence="3">2.7.7.79</ecNumber>
    </recommendedName>
    <alternativeName>
        <fullName evidence="12">tRNA-histidine guanylyltransferase</fullName>
    </alternativeName>
</protein>
<evidence type="ECO:0000256" key="15">
    <source>
        <dbReference type="PIRSR" id="PIRSR028980-2"/>
    </source>
</evidence>
<feature type="domain" description="Thg1 C-terminal" evidence="17">
    <location>
        <begin position="138"/>
        <end position="248"/>
    </location>
</feature>
<reference evidence="18 19" key="1">
    <citation type="submission" date="2016-07" db="EMBL/GenBank/DDBJ databases">
        <title>Pervasive Adenine N6-methylation of Active Genes in Fungi.</title>
        <authorList>
            <consortium name="DOE Joint Genome Institute"/>
            <person name="Mondo S.J."/>
            <person name="Dannebaum R.O."/>
            <person name="Kuo R.C."/>
            <person name="Labutti K."/>
            <person name="Haridas S."/>
            <person name="Kuo A."/>
            <person name="Salamov A."/>
            <person name="Ahrendt S.R."/>
            <person name="Lipzen A."/>
            <person name="Sullivan W."/>
            <person name="Andreopoulos W.B."/>
            <person name="Clum A."/>
            <person name="Lindquist E."/>
            <person name="Daum C."/>
            <person name="Ramamoorthy G.K."/>
            <person name="Gryganskyi A."/>
            <person name="Culley D."/>
            <person name="Magnuson J.K."/>
            <person name="James T.Y."/>
            <person name="O'Malley M.A."/>
            <person name="Stajich J.E."/>
            <person name="Spatafora J.W."/>
            <person name="Visel A."/>
            <person name="Grigoriev I.V."/>
        </authorList>
    </citation>
    <scope>NUCLEOTIDE SEQUENCE [LARGE SCALE GENOMIC DNA]</scope>
    <source>
        <strain evidence="18 19">12-1054</strain>
    </source>
</reference>
<name>A0A1Y2FDH3_PROLT</name>
<dbReference type="PANTHER" id="PTHR12729:SF6">
    <property type="entry name" value="TRNA(HIS) GUANYLYLTRANSFERASE-RELATED"/>
    <property type="match status" value="1"/>
</dbReference>
<evidence type="ECO:0000256" key="13">
    <source>
        <dbReference type="ARBA" id="ARBA00047281"/>
    </source>
</evidence>
<dbReference type="InterPro" id="IPR025845">
    <property type="entry name" value="Thg1_C_dom"/>
</dbReference>
<dbReference type="EMBL" id="MCFI01000011">
    <property type="protein sequence ID" value="ORY81474.1"/>
    <property type="molecule type" value="Genomic_DNA"/>
</dbReference>
<evidence type="ECO:0000259" key="17">
    <source>
        <dbReference type="Pfam" id="PF14413"/>
    </source>
</evidence>
<keyword evidence="6" id="KW-0819">tRNA processing</keyword>
<dbReference type="GO" id="GO:0005525">
    <property type="term" value="F:GTP binding"/>
    <property type="evidence" value="ECO:0007669"/>
    <property type="project" value="UniProtKB-KW"/>
</dbReference>
<organism evidence="18 19">
    <name type="scientific">Protomyces lactucae-debilis</name>
    <dbReference type="NCBI Taxonomy" id="2754530"/>
    <lineage>
        <taxon>Eukaryota</taxon>
        <taxon>Fungi</taxon>
        <taxon>Dikarya</taxon>
        <taxon>Ascomycota</taxon>
        <taxon>Taphrinomycotina</taxon>
        <taxon>Taphrinomycetes</taxon>
        <taxon>Taphrinales</taxon>
        <taxon>Protomycetaceae</taxon>
        <taxon>Protomyces</taxon>
    </lineage>
</organism>
<dbReference type="PANTHER" id="PTHR12729">
    <property type="entry name" value="TRNA(HIS) GUANYLYLTRANSFERASE-RELATED"/>
    <property type="match status" value="1"/>
</dbReference>
<dbReference type="STRING" id="56484.A0A1Y2FDH3"/>
<comment type="similarity">
    <text evidence="2">Belongs to the tRNA(His) guanylyltransferase family.</text>
</comment>